<dbReference type="Pfam" id="PF11817">
    <property type="entry name" value="Foie-gras_1"/>
    <property type="match status" value="1"/>
</dbReference>
<evidence type="ECO:0000313" key="5">
    <source>
        <dbReference type="Proteomes" id="UP000009046"/>
    </source>
</evidence>
<dbReference type="GO" id="GO:0005737">
    <property type="term" value="C:cytoplasm"/>
    <property type="evidence" value="ECO:0007669"/>
    <property type="project" value="TreeGrafter"/>
</dbReference>
<dbReference type="EMBL" id="AAZO01002491">
    <property type="status" value="NOT_ANNOTATED_CDS"/>
    <property type="molecule type" value="Genomic_DNA"/>
</dbReference>
<dbReference type="PANTHER" id="PTHR14374:SF0">
    <property type="entry name" value="TRAFFICKING PROTEIN PARTICLE COMPLEX SUBUNIT 11"/>
    <property type="match status" value="1"/>
</dbReference>
<dbReference type="InterPro" id="IPR011990">
    <property type="entry name" value="TPR-like_helical_dom_sf"/>
</dbReference>
<gene>
    <name evidence="4" type="primary">8237506</name>
    <name evidence="3" type="ORF">Phum_PHUM216690</name>
</gene>
<dbReference type="InterPro" id="IPR012880">
    <property type="entry name" value="Gryzun"/>
</dbReference>
<feature type="domain" description="Gryzun putative trafficking through Golgi" evidence="1">
    <location>
        <begin position="954"/>
        <end position="1064"/>
    </location>
</feature>
<dbReference type="EMBL" id="DS235172">
    <property type="protein sequence ID" value="EEB12962.1"/>
    <property type="molecule type" value="Genomic_DNA"/>
</dbReference>
<dbReference type="PANTHER" id="PTHR14374">
    <property type="entry name" value="FOIE GRAS"/>
    <property type="match status" value="1"/>
</dbReference>
<dbReference type="HOGENOM" id="CLU_003649_0_0_1"/>
<dbReference type="InterPro" id="IPR021773">
    <property type="entry name" value="TPC11"/>
</dbReference>
<dbReference type="OrthoDB" id="6278596at2759"/>
<protein>
    <recommendedName>
        <fullName evidence="6">Trafficking protein particle complex subunit 11</fullName>
    </recommendedName>
</protein>
<organism>
    <name type="scientific">Pediculus humanus subsp. corporis</name>
    <name type="common">Body louse</name>
    <dbReference type="NCBI Taxonomy" id="121224"/>
    <lineage>
        <taxon>Eukaryota</taxon>
        <taxon>Metazoa</taxon>
        <taxon>Ecdysozoa</taxon>
        <taxon>Arthropoda</taxon>
        <taxon>Hexapoda</taxon>
        <taxon>Insecta</taxon>
        <taxon>Pterygota</taxon>
        <taxon>Neoptera</taxon>
        <taxon>Paraneoptera</taxon>
        <taxon>Psocodea</taxon>
        <taxon>Troctomorpha</taxon>
        <taxon>Phthiraptera</taxon>
        <taxon>Anoplura</taxon>
        <taxon>Pediculidae</taxon>
        <taxon>Pediculus</taxon>
    </lineage>
</organism>
<name>E0VHV6_PEDHC</name>
<reference evidence="3" key="2">
    <citation type="submission" date="2007-04" db="EMBL/GenBank/DDBJ databases">
        <title>The genome of the human body louse.</title>
        <authorList>
            <consortium name="The Human Body Louse Genome Consortium"/>
            <person name="Kirkness E."/>
            <person name="Walenz B."/>
            <person name="Hass B."/>
            <person name="Bruggner R."/>
            <person name="Strausberg R."/>
        </authorList>
    </citation>
    <scope>NUCLEOTIDE SEQUENCE</scope>
    <source>
        <strain evidence="3">USDA</strain>
    </source>
</reference>
<evidence type="ECO:0000313" key="3">
    <source>
        <dbReference type="EMBL" id="EEB12962.1"/>
    </source>
</evidence>
<dbReference type="STRING" id="121224.E0VHV6"/>
<dbReference type="FunCoup" id="E0VHV6">
    <property type="interactions" value="2014"/>
</dbReference>
<accession>E0VHV6</accession>
<keyword evidence="5" id="KW-1185">Reference proteome</keyword>
<dbReference type="Pfam" id="PF07919">
    <property type="entry name" value="Gryzun"/>
    <property type="match status" value="1"/>
</dbReference>
<feature type="domain" description="Trafficking protein particle complex subunit 11" evidence="2">
    <location>
        <begin position="260"/>
        <end position="514"/>
    </location>
</feature>
<dbReference type="eggNOG" id="KOG4386">
    <property type="taxonomic scope" value="Eukaryota"/>
</dbReference>
<dbReference type="EnsemblMetazoa" id="PHUM216690-RA">
    <property type="protein sequence ID" value="PHUM216690-PA"/>
    <property type="gene ID" value="PHUM216690"/>
</dbReference>
<dbReference type="CTD" id="8237506"/>
<dbReference type="InParanoid" id="E0VHV6"/>
<reference evidence="3" key="1">
    <citation type="submission" date="2007-04" db="EMBL/GenBank/DDBJ databases">
        <title>Annotation of Pediculus humanus corporis strain USDA.</title>
        <authorList>
            <person name="Kirkness E."/>
            <person name="Hannick L."/>
            <person name="Hass B."/>
            <person name="Bruggner R."/>
            <person name="Lawson D."/>
            <person name="Bidwell S."/>
            <person name="Joardar V."/>
            <person name="Caler E."/>
            <person name="Walenz B."/>
            <person name="Inman J."/>
            <person name="Schobel S."/>
            <person name="Galinsky K."/>
            <person name="Amedeo P."/>
            <person name="Strausberg R."/>
        </authorList>
    </citation>
    <scope>NUCLEOTIDE SEQUENCE</scope>
    <source>
        <strain evidence="3">USDA</strain>
    </source>
</reference>
<reference evidence="4" key="3">
    <citation type="submission" date="2021-02" db="UniProtKB">
        <authorList>
            <consortium name="EnsemblMetazoa"/>
        </authorList>
    </citation>
    <scope>IDENTIFICATION</scope>
    <source>
        <strain evidence="4">USDA</strain>
    </source>
</reference>
<dbReference type="OMA" id="CVEYYRD"/>
<dbReference type="RefSeq" id="XP_002425700.1">
    <property type="nucleotide sequence ID" value="XM_002425655.1"/>
</dbReference>
<sequence>MAVSDALDFPPELCSKPSALIGLCGLDIQSNPLHKNIWDVFRTSHERFSVNFKLFSTSHCFPPVKPKRSTYDWYIPKGLLKRNWMKKHLLEIPSVIALMFDLDWDDANVEQLKLDCVSQLQSLRASLGSHATKIVVILLQKTAPLPDDTKASERAKSLCATCDIEPHQLYLLPHGDHLQGYISRLESVLCDLAQSYYHEEIKLIKQHKDQLNKTNQQYLFVRHQFKLGFLSELKQDNHNAKKYYDKAYTFIKETRLSESNIVEVKLIAGFITYKLCYLMFKLNEPRDAIRNFKLHIEFYKDKKGSKELYFEHLNWLSKQYSAFGDIFNEAVKDGLTAVQTQHPGFYFELAAQNAIERKKYCLELCKDVTTYPQSDPLMGLNSLEFYGQRPWRPGKLSAEPINTALELEGITALKYRENLVNHSTIIIHLLGKAICQFKTYKCPRMRLQLVVQMADEYFSSKEYGQALTLFSHILWDYKEEKWWLLQSKLLTRALSCACVAANVQDYIHFSLEALGPLAKFDTERKLKIFNNLMAVLNLKCPEPEPEVPSQIIPEAQKSWEASRKSNPITIEMSSKSCIEVKARFLKPIFTVDEDITVEIYVRSHCPDFIEFSNMSVFINKSNGVAEYSVSSDKLNLKFEPERVKNSLYNFKCDSAADIGKMIQINSVLLTLGFFKEREAKLKFNIANGTTESCAEKTTDEFQYFRWLTLSDPTFDKIENLTNAKIVASESKVKVQVKHNSPALLSEWYPIEFHITNDEDVSVSDSVLEVKYHQSGPEDLTIEQSTQLCLDVKNCVPLSFVNVTLGEIPQKETKVIVVYLRGHRIEERNLITKLSYNLMKDGIAPTKSFVETLVKVPIIQPFEVSAEILSMKFEKIEKCFSRNPFILNVTIRILSPWPINIHESSIKPCNYVKFCDQDVTSHLAGAVLNQGEGGTDMFPLTIDESSDKPLALGIYTVKWSRTSSKEITSSSVTMPTVRCDPTVLGVEMNLPAHGWVRKPMELEYNLFNYSNNLLQLDLLMESSDAFMFAGQKQVLIRMLPGSNKKLKYNLYPLFPGLVALPRLVFRSMADEFAEQLNTMIDRNLLSHVYIMPQEKIGTEELTSTE</sequence>
<evidence type="ECO:0000259" key="1">
    <source>
        <dbReference type="Pfam" id="PF07919"/>
    </source>
</evidence>
<dbReference type="Proteomes" id="UP000009046">
    <property type="component" value="Unassembled WGS sequence"/>
</dbReference>
<dbReference type="AlphaFoldDB" id="E0VHV6"/>
<dbReference type="GeneID" id="8237506"/>
<dbReference type="KEGG" id="phu:Phum_PHUM216690"/>
<dbReference type="SUPFAM" id="SSF48452">
    <property type="entry name" value="TPR-like"/>
    <property type="match status" value="1"/>
</dbReference>
<proteinExistence type="predicted"/>
<evidence type="ECO:0008006" key="6">
    <source>
        <dbReference type="Google" id="ProtNLM"/>
    </source>
</evidence>
<evidence type="ECO:0000259" key="2">
    <source>
        <dbReference type="Pfam" id="PF11817"/>
    </source>
</evidence>
<dbReference type="VEuPathDB" id="VectorBase:PHUM216690"/>
<evidence type="ECO:0000313" key="4">
    <source>
        <dbReference type="EnsemblMetazoa" id="PHUM216690-PA"/>
    </source>
</evidence>